<feature type="signal peptide" evidence="1">
    <location>
        <begin position="1"/>
        <end position="27"/>
    </location>
</feature>
<dbReference type="KEGG" id="ccx:COCOR_03384"/>
<dbReference type="InParanoid" id="H8MJ69"/>
<reference evidence="2 3" key="1">
    <citation type="journal article" date="2012" name="J. Bacteriol.">
        <title>Complete Genome Sequence of the Fruiting Myxobacterium Corallococcus coralloides DSM 2259.</title>
        <authorList>
            <person name="Huntley S."/>
            <person name="Zhang Y."/>
            <person name="Treuner-Lange A."/>
            <person name="Kneip S."/>
            <person name="Sensen C.W."/>
            <person name="Sogaard-Andersen L."/>
        </authorList>
    </citation>
    <scope>NUCLEOTIDE SEQUENCE [LARGE SCALE GENOMIC DNA]</scope>
    <source>
        <strain evidence="3">ATCC 25202 / DSM 2259 / NBRC 100086 / M2</strain>
    </source>
</reference>
<dbReference type="OrthoDB" id="5520762at2"/>
<dbReference type="EMBL" id="CP003389">
    <property type="protein sequence ID" value="AFE05193.1"/>
    <property type="molecule type" value="Genomic_DNA"/>
</dbReference>
<evidence type="ECO:0000256" key="1">
    <source>
        <dbReference type="SAM" id="SignalP"/>
    </source>
</evidence>
<sequence>MRRNALRAVLAVATVAGIAISSTAAFAEPAEPAEFAIDWESGLTFYSSDYVTPLANFPAPDGECHAFPATAGLLVGWSHFEHVVAYRTADCSGYAFGLGTLRSFQPGEFASFTAY</sequence>
<gene>
    <name evidence="2" type="ordered locus">COCOR_03384</name>
</gene>
<proteinExistence type="predicted"/>
<keyword evidence="1" id="KW-0732">Signal</keyword>
<dbReference type="AlphaFoldDB" id="H8MJ69"/>
<dbReference type="HOGENOM" id="CLU_2233615_0_0_7"/>
<accession>H8MJ69</accession>
<keyword evidence="3" id="KW-1185">Reference proteome</keyword>
<name>H8MJ69_CORCM</name>
<dbReference type="Proteomes" id="UP000007587">
    <property type="component" value="Chromosome"/>
</dbReference>
<protein>
    <submittedName>
        <fullName evidence="2">Uncharacterized protein</fullName>
    </submittedName>
</protein>
<dbReference type="RefSeq" id="WP_014396199.1">
    <property type="nucleotide sequence ID" value="NC_017030.1"/>
</dbReference>
<evidence type="ECO:0000313" key="3">
    <source>
        <dbReference type="Proteomes" id="UP000007587"/>
    </source>
</evidence>
<evidence type="ECO:0000313" key="2">
    <source>
        <dbReference type="EMBL" id="AFE05193.1"/>
    </source>
</evidence>
<reference evidence="3" key="2">
    <citation type="submission" date="2012-03" db="EMBL/GenBank/DDBJ databases">
        <title>Genome sequence of the fruiting myxobacterium Corallococcus coralloides DSM 2259.</title>
        <authorList>
            <person name="Huntley S."/>
            <person name="Zhang Y."/>
            <person name="Treuner-Lange A."/>
            <person name="Sensen C.W."/>
            <person name="Sogaard-Andersen L."/>
        </authorList>
    </citation>
    <scope>NUCLEOTIDE SEQUENCE [LARGE SCALE GENOMIC DNA]</scope>
    <source>
        <strain evidence="3">ATCC 25202 / DSM 2259 / NBRC 100086 / M2</strain>
    </source>
</reference>
<organism evidence="2 3">
    <name type="scientific">Corallococcus coralloides (strain ATCC 25202 / DSM 2259 / NBRC 100086 / M2)</name>
    <name type="common">Myxococcus coralloides</name>
    <dbReference type="NCBI Taxonomy" id="1144275"/>
    <lineage>
        <taxon>Bacteria</taxon>
        <taxon>Pseudomonadati</taxon>
        <taxon>Myxococcota</taxon>
        <taxon>Myxococcia</taxon>
        <taxon>Myxococcales</taxon>
        <taxon>Cystobacterineae</taxon>
        <taxon>Myxococcaceae</taxon>
        <taxon>Corallococcus</taxon>
    </lineage>
</organism>
<feature type="chain" id="PRO_5003615513" evidence="1">
    <location>
        <begin position="28"/>
        <end position="115"/>
    </location>
</feature>